<dbReference type="Proteomes" id="UP000887116">
    <property type="component" value="Unassembled WGS sequence"/>
</dbReference>
<reference evidence="6" key="1">
    <citation type="submission" date="2020-07" db="EMBL/GenBank/DDBJ databases">
        <title>Multicomponent nature underlies the extraordinary mechanical properties of spider dragline silk.</title>
        <authorList>
            <person name="Kono N."/>
            <person name="Nakamura H."/>
            <person name="Mori M."/>
            <person name="Yoshida Y."/>
            <person name="Ohtoshi R."/>
            <person name="Malay A.D."/>
            <person name="Moran D.A.P."/>
            <person name="Tomita M."/>
            <person name="Numata K."/>
            <person name="Arakawa K."/>
        </authorList>
    </citation>
    <scope>NUCLEOTIDE SEQUENCE</scope>
</reference>
<dbReference type="PROSITE" id="PS50020">
    <property type="entry name" value="WW_DOMAIN_2"/>
    <property type="match status" value="1"/>
</dbReference>
<evidence type="ECO:0000256" key="1">
    <source>
        <dbReference type="ARBA" id="ARBA00004123"/>
    </source>
</evidence>
<accession>A0A8X6KPS1</accession>
<dbReference type="InterPro" id="IPR036020">
    <property type="entry name" value="WW_dom_sf"/>
</dbReference>
<dbReference type="Gene3D" id="2.20.70.10">
    <property type="match status" value="1"/>
</dbReference>
<feature type="region of interest" description="Disordered" evidence="4">
    <location>
        <begin position="306"/>
        <end position="331"/>
    </location>
</feature>
<comment type="subcellular location">
    <subcellularLocation>
        <location evidence="1">Nucleus</location>
    </subcellularLocation>
</comment>
<feature type="compositionally biased region" description="Basic and acidic residues" evidence="4">
    <location>
        <begin position="32"/>
        <end position="42"/>
    </location>
</feature>
<dbReference type="AlphaFoldDB" id="A0A8X6KPS1"/>
<dbReference type="SMART" id="SM00456">
    <property type="entry name" value="WW"/>
    <property type="match status" value="1"/>
</dbReference>
<feature type="compositionally biased region" description="Low complexity" evidence="4">
    <location>
        <begin position="227"/>
        <end position="241"/>
    </location>
</feature>
<dbReference type="InterPro" id="IPR001202">
    <property type="entry name" value="WW_dom"/>
</dbReference>
<dbReference type="GO" id="GO:0000993">
    <property type="term" value="F:RNA polymerase II complex binding"/>
    <property type="evidence" value="ECO:0007669"/>
    <property type="project" value="TreeGrafter"/>
</dbReference>
<evidence type="ECO:0000259" key="5">
    <source>
        <dbReference type="PROSITE" id="PS50020"/>
    </source>
</evidence>
<feature type="compositionally biased region" description="Basic and acidic residues" evidence="4">
    <location>
        <begin position="74"/>
        <end position="85"/>
    </location>
</feature>
<organism evidence="6 7">
    <name type="scientific">Trichonephila clavata</name>
    <name type="common">Joro spider</name>
    <name type="synonym">Nephila clavata</name>
    <dbReference type="NCBI Taxonomy" id="2740835"/>
    <lineage>
        <taxon>Eukaryota</taxon>
        <taxon>Metazoa</taxon>
        <taxon>Ecdysozoa</taxon>
        <taxon>Arthropoda</taxon>
        <taxon>Chelicerata</taxon>
        <taxon>Arachnida</taxon>
        <taxon>Araneae</taxon>
        <taxon>Araneomorphae</taxon>
        <taxon>Entelegynae</taxon>
        <taxon>Araneoidea</taxon>
        <taxon>Nephilidae</taxon>
        <taxon>Trichonephila</taxon>
    </lineage>
</organism>
<feature type="region of interest" description="Disordered" evidence="4">
    <location>
        <begin position="1"/>
        <end position="132"/>
    </location>
</feature>
<sequence length="513" mass="56864">MVMQARKLPRLSDGYFDRNQSHPFENAGKFSKSNERTSEKIKGSPVSSNSDVSARNDVSENRSSPRYHRPCSQRLKDKDHHEDSNKSPIVKNESKIGTNKDFKSQSSCERDGSSEKHQSNHERSANEENDRRLPVIDWSEHISSSGKKYYYNCKTEVSQWEKPKELIEWERQQNLNRLAYDSNRTKDRGHERLGGAGGSKNSHSQDSVENSIENSDSHTDSGVHNRTQTTSTHSSTTNSSSCPTNAQVAAHLLSPSQVTISNLPKLISQLAGTKGLPNLSELSPQEALRTIQQALQLTKQVTNLSQVTDSHLQSKPSASPAQSQPNQVNHHPATAQITTSLPSNTNFQVNSTGAAHFPEGKTELDQDRTSPDSDSSTHSVRHDSPTSSVSSLHSLNTAGTSSLATATAALKPSIPSLTPSLANYYREDLISHVVGWQADHAERQVSANRYWEEAFNIGSISCTQVSAELKISRALVRLAEIQATLQEQRILFLRQQTKELEEWRSLNSFMGDS</sequence>
<evidence type="ECO:0000256" key="3">
    <source>
        <dbReference type="ARBA" id="ARBA00023242"/>
    </source>
</evidence>
<dbReference type="PANTHER" id="PTHR15911:SF6">
    <property type="entry name" value="WW DOMAIN-CONTAINING ADAPTER PROTEIN WITH COILED-COIL"/>
    <property type="match status" value="1"/>
</dbReference>
<dbReference type="GO" id="GO:0006325">
    <property type="term" value="P:chromatin organization"/>
    <property type="evidence" value="ECO:0007669"/>
    <property type="project" value="UniProtKB-KW"/>
</dbReference>
<evidence type="ECO:0000313" key="6">
    <source>
        <dbReference type="EMBL" id="GFQ78288.1"/>
    </source>
</evidence>
<feature type="compositionally biased region" description="Basic and acidic residues" evidence="4">
    <location>
        <begin position="92"/>
        <end position="132"/>
    </location>
</feature>
<protein>
    <submittedName>
        <fullName evidence="6">WW domain-containing adapter protein with coiled-coil</fullName>
    </submittedName>
</protein>
<feature type="domain" description="WW" evidence="5">
    <location>
        <begin position="138"/>
        <end position="165"/>
    </location>
</feature>
<feature type="compositionally biased region" description="Low complexity" evidence="4">
    <location>
        <begin position="313"/>
        <end position="327"/>
    </location>
</feature>
<comment type="caution">
    <text evidence="6">The sequence shown here is derived from an EMBL/GenBank/DDBJ whole genome shotgun (WGS) entry which is preliminary data.</text>
</comment>
<feature type="region of interest" description="Disordered" evidence="4">
    <location>
        <begin position="343"/>
        <end position="394"/>
    </location>
</feature>
<feature type="compositionally biased region" description="Basic and acidic residues" evidence="4">
    <location>
        <begin position="358"/>
        <end position="371"/>
    </location>
</feature>
<gene>
    <name evidence="6" type="primary">waca</name>
    <name evidence="6" type="ORF">TNCT_477742</name>
</gene>
<keyword evidence="3" id="KW-0539">Nucleus</keyword>
<dbReference type="EMBL" id="BMAO01002098">
    <property type="protein sequence ID" value="GFQ78288.1"/>
    <property type="molecule type" value="Genomic_DNA"/>
</dbReference>
<feature type="compositionally biased region" description="Low complexity" evidence="4">
    <location>
        <begin position="385"/>
        <end position="394"/>
    </location>
</feature>
<keyword evidence="7" id="KW-1185">Reference proteome</keyword>
<feature type="compositionally biased region" description="Basic and acidic residues" evidence="4">
    <location>
        <begin position="183"/>
        <end position="193"/>
    </location>
</feature>
<dbReference type="InterPro" id="IPR038867">
    <property type="entry name" value="WAC"/>
</dbReference>
<dbReference type="GO" id="GO:0003682">
    <property type="term" value="F:chromatin binding"/>
    <property type="evidence" value="ECO:0007669"/>
    <property type="project" value="TreeGrafter"/>
</dbReference>
<dbReference type="CDD" id="cd00201">
    <property type="entry name" value="WW"/>
    <property type="match status" value="1"/>
</dbReference>
<keyword evidence="2" id="KW-0156">Chromatin regulator</keyword>
<feature type="compositionally biased region" description="Polar residues" evidence="4">
    <location>
        <begin position="343"/>
        <end position="353"/>
    </location>
</feature>
<dbReference type="OrthoDB" id="10072039at2759"/>
<dbReference type="Pfam" id="PF00397">
    <property type="entry name" value="WW"/>
    <property type="match status" value="1"/>
</dbReference>
<name>A0A8X6KPS1_TRICU</name>
<feature type="region of interest" description="Disordered" evidence="4">
    <location>
        <begin position="180"/>
        <end position="243"/>
    </location>
</feature>
<dbReference type="SUPFAM" id="SSF51045">
    <property type="entry name" value="WW domain"/>
    <property type="match status" value="1"/>
</dbReference>
<dbReference type="PROSITE" id="PS01159">
    <property type="entry name" value="WW_DOMAIN_1"/>
    <property type="match status" value="1"/>
</dbReference>
<evidence type="ECO:0000256" key="2">
    <source>
        <dbReference type="ARBA" id="ARBA00022853"/>
    </source>
</evidence>
<dbReference type="GO" id="GO:1904263">
    <property type="term" value="P:positive regulation of TORC1 signaling"/>
    <property type="evidence" value="ECO:0007669"/>
    <property type="project" value="TreeGrafter"/>
</dbReference>
<evidence type="ECO:0000256" key="4">
    <source>
        <dbReference type="SAM" id="MobiDB-lite"/>
    </source>
</evidence>
<proteinExistence type="predicted"/>
<dbReference type="PANTHER" id="PTHR15911">
    <property type="entry name" value="WW DOMAIN-CONTAINING ADAPTER PROTEIN WITH COILED-COIL"/>
    <property type="match status" value="1"/>
</dbReference>
<dbReference type="GO" id="GO:0010506">
    <property type="term" value="P:regulation of autophagy"/>
    <property type="evidence" value="ECO:0007669"/>
    <property type="project" value="TreeGrafter"/>
</dbReference>
<feature type="compositionally biased region" description="Polar residues" evidence="4">
    <location>
        <begin position="199"/>
        <end position="214"/>
    </location>
</feature>
<evidence type="ECO:0000313" key="7">
    <source>
        <dbReference type="Proteomes" id="UP000887116"/>
    </source>
</evidence>
<dbReference type="GO" id="GO:0005634">
    <property type="term" value="C:nucleus"/>
    <property type="evidence" value="ECO:0007669"/>
    <property type="project" value="UniProtKB-SubCell"/>
</dbReference>